<feature type="non-terminal residue" evidence="2">
    <location>
        <position position="1"/>
    </location>
</feature>
<gene>
    <name evidence="2" type="ORF">RFI_23309</name>
</gene>
<feature type="region of interest" description="Disordered" evidence="1">
    <location>
        <begin position="142"/>
        <end position="169"/>
    </location>
</feature>
<keyword evidence="3" id="KW-1185">Reference proteome</keyword>
<feature type="region of interest" description="Disordered" evidence="1">
    <location>
        <begin position="89"/>
        <end position="117"/>
    </location>
</feature>
<feature type="compositionally biased region" description="Polar residues" evidence="1">
    <location>
        <begin position="47"/>
        <end position="58"/>
    </location>
</feature>
<proteinExistence type="predicted"/>
<feature type="compositionally biased region" description="Basic and acidic residues" evidence="1">
    <location>
        <begin position="15"/>
        <end position="38"/>
    </location>
</feature>
<evidence type="ECO:0000313" key="2">
    <source>
        <dbReference type="EMBL" id="ETO14062.1"/>
    </source>
</evidence>
<evidence type="ECO:0000256" key="1">
    <source>
        <dbReference type="SAM" id="MobiDB-lite"/>
    </source>
</evidence>
<dbReference type="Proteomes" id="UP000023152">
    <property type="component" value="Unassembled WGS sequence"/>
</dbReference>
<comment type="caution">
    <text evidence="2">The sequence shown here is derived from an EMBL/GenBank/DDBJ whole genome shotgun (WGS) entry which is preliminary data.</text>
</comment>
<feature type="compositionally biased region" description="Basic and acidic residues" evidence="1">
    <location>
        <begin position="155"/>
        <end position="169"/>
    </location>
</feature>
<evidence type="ECO:0000313" key="3">
    <source>
        <dbReference type="Proteomes" id="UP000023152"/>
    </source>
</evidence>
<feature type="compositionally biased region" description="Low complexity" evidence="1">
    <location>
        <begin position="1"/>
        <end position="13"/>
    </location>
</feature>
<dbReference type="EMBL" id="ASPP01020238">
    <property type="protein sequence ID" value="ETO14062.1"/>
    <property type="molecule type" value="Genomic_DNA"/>
</dbReference>
<dbReference type="AlphaFoldDB" id="X6MKT1"/>
<organism evidence="2 3">
    <name type="scientific">Reticulomyxa filosa</name>
    <dbReference type="NCBI Taxonomy" id="46433"/>
    <lineage>
        <taxon>Eukaryota</taxon>
        <taxon>Sar</taxon>
        <taxon>Rhizaria</taxon>
        <taxon>Retaria</taxon>
        <taxon>Foraminifera</taxon>
        <taxon>Monothalamids</taxon>
        <taxon>Reticulomyxidae</taxon>
        <taxon>Reticulomyxa</taxon>
    </lineage>
</organism>
<feature type="region of interest" description="Disordered" evidence="1">
    <location>
        <begin position="1"/>
        <end position="70"/>
    </location>
</feature>
<feature type="compositionally biased region" description="Polar residues" evidence="1">
    <location>
        <begin position="89"/>
        <end position="102"/>
    </location>
</feature>
<name>X6MKT1_RETFI</name>
<feature type="compositionally biased region" description="Basic residues" evidence="1">
    <location>
        <begin position="107"/>
        <end position="117"/>
    </location>
</feature>
<feature type="compositionally biased region" description="Polar residues" evidence="1">
    <location>
        <begin position="142"/>
        <end position="153"/>
    </location>
</feature>
<sequence length="230" mass="26241">WWSRSSSSASLSSFELRRCQSHSEEREDTLKLKRKDGQDYEEDATMQEKQSFGRNNGQKHGHDSTGASKRISFQCGFNSPQFTPVHTRVQSRASSSNNSLPNFNVPKTKKRTKKKKEQIHNNVHAYILNIIIKIGALESNHKSPCSTVSNATESPIHREPEKNHAVEKNKTKKQWLESCYSDDDDNDLSSLDEDPVSCVERQKEMESLMSASPYSLHPSELHFVIYLLSD</sequence>
<accession>X6MKT1</accession>
<reference evidence="2 3" key="1">
    <citation type="journal article" date="2013" name="Curr. Biol.">
        <title>The Genome of the Foraminiferan Reticulomyxa filosa.</title>
        <authorList>
            <person name="Glockner G."/>
            <person name="Hulsmann N."/>
            <person name="Schleicher M."/>
            <person name="Noegel A.A."/>
            <person name="Eichinger L."/>
            <person name="Gallinger C."/>
            <person name="Pawlowski J."/>
            <person name="Sierra R."/>
            <person name="Euteneuer U."/>
            <person name="Pillet L."/>
            <person name="Moustafa A."/>
            <person name="Platzer M."/>
            <person name="Groth M."/>
            <person name="Szafranski K."/>
            <person name="Schliwa M."/>
        </authorList>
    </citation>
    <scope>NUCLEOTIDE SEQUENCE [LARGE SCALE GENOMIC DNA]</scope>
</reference>
<protein>
    <submittedName>
        <fullName evidence="2">Uncharacterized protein</fullName>
    </submittedName>
</protein>